<keyword evidence="1" id="KW-1133">Transmembrane helix</keyword>
<comment type="caution">
    <text evidence="2">The sequence shown here is derived from an EMBL/GenBank/DDBJ whole genome shotgun (WGS) entry which is preliminary data.</text>
</comment>
<dbReference type="Pfam" id="PF06549">
    <property type="entry name" value="DUF1118"/>
    <property type="match status" value="1"/>
</dbReference>
<proteinExistence type="predicted"/>
<feature type="transmembrane region" description="Helical" evidence="1">
    <location>
        <begin position="203"/>
        <end position="224"/>
    </location>
</feature>
<sequence length="262" mass="27365">MANERDEPMVVCHVGNEPLKINPRSSQSVHSFIHSFGLGQAFLISTTPSSIGIAVRKSEEINKQSRQDMESTAFYSSKGSPFLFSSARKPNSATFSPFLVQSMATQKPLPSAAKTVGPRKGSNSTVFPLGEPGPRSSTVAIQPVKLLTNVEKLKLLTKAEKAGLLSAAEKFGLSLSSIEKLGLLSKAEELGVLSAATDPGTPGALLTLSLGLLLLGPSCVYLVPEDNIGEIVLQIVVAVVCVGGGSAAFAASNLVSNLQKST</sequence>
<gene>
    <name evidence="2" type="ORF">V6N12_068255</name>
</gene>
<dbReference type="EMBL" id="JBBPBM010000005">
    <property type="protein sequence ID" value="KAK8584003.1"/>
    <property type="molecule type" value="Genomic_DNA"/>
</dbReference>
<protein>
    <submittedName>
        <fullName evidence="2">Uncharacterized protein</fullName>
    </submittedName>
</protein>
<evidence type="ECO:0000313" key="2">
    <source>
        <dbReference type="EMBL" id="KAK8584003.1"/>
    </source>
</evidence>
<organism evidence="2 3">
    <name type="scientific">Hibiscus sabdariffa</name>
    <name type="common">roselle</name>
    <dbReference type="NCBI Taxonomy" id="183260"/>
    <lineage>
        <taxon>Eukaryota</taxon>
        <taxon>Viridiplantae</taxon>
        <taxon>Streptophyta</taxon>
        <taxon>Embryophyta</taxon>
        <taxon>Tracheophyta</taxon>
        <taxon>Spermatophyta</taxon>
        <taxon>Magnoliopsida</taxon>
        <taxon>eudicotyledons</taxon>
        <taxon>Gunneridae</taxon>
        <taxon>Pentapetalae</taxon>
        <taxon>rosids</taxon>
        <taxon>malvids</taxon>
        <taxon>Malvales</taxon>
        <taxon>Malvaceae</taxon>
        <taxon>Malvoideae</taxon>
        <taxon>Hibiscus</taxon>
    </lineage>
</organism>
<evidence type="ECO:0000256" key="1">
    <source>
        <dbReference type="SAM" id="Phobius"/>
    </source>
</evidence>
<feature type="transmembrane region" description="Helical" evidence="1">
    <location>
        <begin position="231"/>
        <end position="251"/>
    </location>
</feature>
<keyword evidence="1" id="KW-0472">Membrane</keyword>
<name>A0ABR2FPK7_9ROSI</name>
<evidence type="ECO:0000313" key="3">
    <source>
        <dbReference type="Proteomes" id="UP001472677"/>
    </source>
</evidence>
<keyword evidence="3" id="KW-1185">Reference proteome</keyword>
<keyword evidence="1" id="KW-0812">Transmembrane</keyword>
<reference evidence="2 3" key="1">
    <citation type="journal article" date="2024" name="G3 (Bethesda)">
        <title>Genome assembly of Hibiscus sabdariffa L. provides insights into metabolisms of medicinal natural products.</title>
        <authorList>
            <person name="Kim T."/>
        </authorList>
    </citation>
    <scope>NUCLEOTIDE SEQUENCE [LARGE SCALE GENOMIC DNA]</scope>
    <source>
        <strain evidence="2">TK-2024</strain>
        <tissue evidence="2">Old leaves</tissue>
    </source>
</reference>
<dbReference type="Proteomes" id="UP001472677">
    <property type="component" value="Unassembled WGS sequence"/>
</dbReference>
<dbReference type="InterPro" id="IPR009500">
    <property type="entry name" value="DUF1118"/>
</dbReference>
<accession>A0ABR2FPK7</accession>